<organism evidence="1 2">
    <name type="scientific">Steccherinum ochraceum</name>
    <dbReference type="NCBI Taxonomy" id="92696"/>
    <lineage>
        <taxon>Eukaryota</taxon>
        <taxon>Fungi</taxon>
        <taxon>Dikarya</taxon>
        <taxon>Basidiomycota</taxon>
        <taxon>Agaricomycotina</taxon>
        <taxon>Agaricomycetes</taxon>
        <taxon>Polyporales</taxon>
        <taxon>Steccherinaceae</taxon>
        <taxon>Steccherinum</taxon>
    </lineage>
</organism>
<comment type="caution">
    <text evidence="1">The sequence shown here is derived from an EMBL/GenBank/DDBJ whole genome shotgun (WGS) entry which is preliminary data.</text>
</comment>
<dbReference type="EMBL" id="RWJN01000760">
    <property type="protein sequence ID" value="TCD59760.1"/>
    <property type="molecule type" value="Genomic_DNA"/>
</dbReference>
<evidence type="ECO:0000313" key="2">
    <source>
        <dbReference type="Proteomes" id="UP000292702"/>
    </source>
</evidence>
<name>A0A4R0QZM6_9APHY</name>
<reference evidence="1 2" key="1">
    <citation type="submission" date="2018-11" db="EMBL/GenBank/DDBJ databases">
        <title>Genome assembly of Steccherinum ochraceum LE-BIN_3174, the white-rot fungus of the Steccherinaceae family (The Residual Polyporoid clade, Polyporales, Basidiomycota).</title>
        <authorList>
            <person name="Fedorova T.V."/>
            <person name="Glazunova O.A."/>
            <person name="Landesman E.O."/>
            <person name="Moiseenko K.V."/>
            <person name="Psurtseva N.V."/>
            <person name="Savinova O.S."/>
            <person name="Shakhova N.V."/>
            <person name="Tyazhelova T.V."/>
            <person name="Vasina D.V."/>
        </authorList>
    </citation>
    <scope>NUCLEOTIDE SEQUENCE [LARGE SCALE GENOMIC DNA]</scope>
    <source>
        <strain evidence="1 2">LE-BIN_3174</strain>
    </source>
</reference>
<sequence>MESAENFMCLVTETFGWPIPLGDIFEWYNDVDRGQSIFVELVQSYPPWLLNSAAVHRACSYVLSGRPKVFIPVQDGDCFGEEDGSIVDVHGTIAEEELRSGSVGSVGDLGTPVSDSRNEDLVPRSMFQTAKQCQTRLSTLITGFRKGLQEEQMLLSASQTAGHSRFDSMETQISSAMGSFERHKTRWLP</sequence>
<keyword evidence="2" id="KW-1185">Reference proteome</keyword>
<evidence type="ECO:0000313" key="1">
    <source>
        <dbReference type="EMBL" id="TCD59760.1"/>
    </source>
</evidence>
<proteinExistence type="predicted"/>
<dbReference type="Proteomes" id="UP000292702">
    <property type="component" value="Unassembled WGS sequence"/>
</dbReference>
<protein>
    <submittedName>
        <fullName evidence="1">Uncharacterized protein</fullName>
    </submittedName>
</protein>
<accession>A0A4R0QZM6</accession>
<gene>
    <name evidence="1" type="ORF">EIP91_011570</name>
</gene>
<dbReference type="AlphaFoldDB" id="A0A4R0QZM6"/>